<gene>
    <name evidence="9 10 11" type="primary">LOC115483434</name>
    <name evidence="6 7 8" type="synonym">LOC111595252</name>
</gene>
<keyword evidence="3" id="KW-0732">Signal</keyword>
<dbReference type="SMART" id="SM00409">
    <property type="entry name" value="IG"/>
    <property type="match status" value="3"/>
</dbReference>
<dbReference type="GO" id="GO:0008046">
    <property type="term" value="F:axon guidance receptor activity"/>
    <property type="evidence" value="ECO:0007669"/>
    <property type="project" value="TreeGrafter"/>
</dbReference>
<dbReference type="KEGG" id="dhe:111595252"/>
<evidence type="ECO:0000256" key="1">
    <source>
        <dbReference type="ARBA" id="ARBA00023319"/>
    </source>
</evidence>
<dbReference type="RefSeq" id="XP_023164665.2">
    <property type="nucleotide sequence ID" value="XM_023308897.2"/>
</dbReference>
<evidence type="ECO:0000313" key="6">
    <source>
        <dbReference type="RefSeq" id="XP_023164665.2"/>
    </source>
</evidence>
<dbReference type="SMART" id="SM00408">
    <property type="entry name" value="IGc2"/>
    <property type="match status" value="3"/>
</dbReference>
<protein>
    <submittedName>
        <fullName evidence="6 7 9 10">Titin</fullName>
    </submittedName>
</protein>
<dbReference type="RefSeq" id="XP_030081262.1">
    <property type="nucleotide sequence ID" value="XM_030225402.1"/>
</dbReference>
<dbReference type="PANTHER" id="PTHR45080:SF38">
    <property type="entry name" value="FI23916P1-RELATED"/>
    <property type="match status" value="1"/>
</dbReference>
<dbReference type="GeneID" id="115483434"/>
<evidence type="ECO:0000313" key="9">
    <source>
        <dbReference type="RefSeq" id="XP_030081261.1"/>
    </source>
</evidence>
<dbReference type="Pfam" id="PF13927">
    <property type="entry name" value="Ig_3"/>
    <property type="match status" value="2"/>
</dbReference>
<dbReference type="PROSITE" id="PS50835">
    <property type="entry name" value="IG_LIKE"/>
    <property type="match status" value="3"/>
</dbReference>
<dbReference type="GO" id="GO:0043025">
    <property type="term" value="C:neuronal cell body"/>
    <property type="evidence" value="ECO:0007669"/>
    <property type="project" value="TreeGrafter"/>
</dbReference>
<dbReference type="CDD" id="cd00099">
    <property type="entry name" value="IgV"/>
    <property type="match status" value="1"/>
</dbReference>
<evidence type="ECO:0000259" key="4">
    <source>
        <dbReference type="PROSITE" id="PS50835"/>
    </source>
</evidence>
<dbReference type="RefSeq" id="XP_030081263.1">
    <property type="nucleotide sequence ID" value="XM_030225403.1"/>
</dbReference>
<evidence type="ECO:0000313" key="8">
    <source>
        <dbReference type="RefSeq" id="XP_030078948.1"/>
    </source>
</evidence>
<dbReference type="CDD" id="cd00096">
    <property type="entry name" value="Ig"/>
    <property type="match status" value="1"/>
</dbReference>
<dbReference type="Pfam" id="PF07679">
    <property type="entry name" value="I-set"/>
    <property type="match status" value="1"/>
</dbReference>
<evidence type="ECO:0000313" key="10">
    <source>
        <dbReference type="RefSeq" id="XP_030081262.1"/>
    </source>
</evidence>
<dbReference type="InterPro" id="IPR003598">
    <property type="entry name" value="Ig_sub2"/>
</dbReference>
<feature type="signal peptide" evidence="3">
    <location>
        <begin position="1"/>
        <end position="25"/>
    </location>
</feature>
<proteinExistence type="predicted"/>
<dbReference type="InterPro" id="IPR003599">
    <property type="entry name" value="Ig_sub"/>
</dbReference>
<evidence type="ECO:0000313" key="7">
    <source>
        <dbReference type="RefSeq" id="XP_023164666.2"/>
    </source>
</evidence>
<dbReference type="Gene3D" id="2.60.40.10">
    <property type="entry name" value="Immunoglobulins"/>
    <property type="match status" value="3"/>
</dbReference>
<evidence type="ECO:0000256" key="3">
    <source>
        <dbReference type="SAM" id="SignalP"/>
    </source>
</evidence>
<keyword evidence="1" id="KW-0393">Immunoglobulin domain</keyword>
<dbReference type="Proteomes" id="UP000504633">
    <property type="component" value="Unplaced"/>
</dbReference>
<dbReference type="InterPro" id="IPR013098">
    <property type="entry name" value="Ig_I-set"/>
</dbReference>
<dbReference type="InterPro" id="IPR050958">
    <property type="entry name" value="Cell_Adh-Cytoskel_Orgn"/>
</dbReference>
<dbReference type="InterPro" id="IPR007110">
    <property type="entry name" value="Ig-like_dom"/>
</dbReference>
<dbReference type="GO" id="GO:0050808">
    <property type="term" value="P:synapse organization"/>
    <property type="evidence" value="ECO:0007669"/>
    <property type="project" value="TreeGrafter"/>
</dbReference>
<dbReference type="PANTHER" id="PTHR45080">
    <property type="entry name" value="CONTACTIN 5"/>
    <property type="match status" value="1"/>
</dbReference>
<dbReference type="KEGG" id="dhe:115483434"/>
<dbReference type="AlphaFoldDB" id="A0A6J2SYJ4"/>
<organism evidence="5 10">
    <name type="scientific">Drosophila hydei</name>
    <name type="common">Fruit fly</name>
    <dbReference type="NCBI Taxonomy" id="7224"/>
    <lineage>
        <taxon>Eukaryota</taxon>
        <taxon>Metazoa</taxon>
        <taxon>Ecdysozoa</taxon>
        <taxon>Arthropoda</taxon>
        <taxon>Hexapoda</taxon>
        <taxon>Insecta</taxon>
        <taxon>Pterygota</taxon>
        <taxon>Neoptera</taxon>
        <taxon>Endopterygota</taxon>
        <taxon>Diptera</taxon>
        <taxon>Brachycera</taxon>
        <taxon>Muscomorpha</taxon>
        <taxon>Ephydroidea</taxon>
        <taxon>Drosophilidae</taxon>
        <taxon>Drosophila</taxon>
    </lineage>
</organism>
<evidence type="ECO:0000313" key="11">
    <source>
        <dbReference type="RefSeq" id="XP_030081263.1"/>
    </source>
</evidence>
<dbReference type="OMA" id="NAVMWYK"/>
<dbReference type="SUPFAM" id="SSF48726">
    <property type="entry name" value="Immunoglobulin"/>
    <property type="match status" value="3"/>
</dbReference>
<feature type="domain" description="Ig-like" evidence="4">
    <location>
        <begin position="149"/>
        <end position="236"/>
    </location>
</feature>
<dbReference type="InterPro" id="IPR013783">
    <property type="entry name" value="Ig-like_fold"/>
</dbReference>
<dbReference type="RefSeq" id="XP_030078948.1">
    <property type="nucleotide sequence ID" value="XM_030223088.1"/>
</dbReference>
<dbReference type="GO" id="GO:0007156">
    <property type="term" value="P:homophilic cell adhesion via plasma membrane adhesion molecules"/>
    <property type="evidence" value="ECO:0007669"/>
    <property type="project" value="TreeGrafter"/>
</dbReference>
<evidence type="ECO:0000256" key="2">
    <source>
        <dbReference type="SAM" id="MobiDB-lite"/>
    </source>
</evidence>
<evidence type="ECO:0000313" key="5">
    <source>
        <dbReference type="Proteomes" id="UP000504633"/>
    </source>
</evidence>
<feature type="domain" description="Ig-like" evidence="4">
    <location>
        <begin position="70"/>
        <end position="147"/>
    </location>
</feature>
<accession>A0A6J2SYJ4</accession>
<sequence length="505" mass="56404">MRGAATWTLLICLLIGLFYGDICRASPIGGEDAPLSDYQDDDYDYDGEDESTNSEGPPAEIVEEVQSEPPYFEQSDVSIEARPGDDVIINCDARNFAIKNIALWYKNATLLATGQSAINNRVEVMKNNSLRITGVTKEDADDYYCEVLPQNVRQHTALRVGAKLSILCDDRDATDRSQTFKQGDRHKLTCQTFLHTKTDIKWSFNGQRLHTSEKDAAEGVVVLDNVDEENAGVYQCLGDDGSADPPHGMVTIDVQYSPKVSTHRHHVNTIEGDTAELYCDYRASPIAISFFIKDGKTLSLSEKYSIKNSLHKEHNRTTLIIKNVEASDLGEYLCHVENAIGSNEVRIQLSYHPETPQFENSSINGNEITMHWLVRSLQPLSEAMLDYKLSMSYTWSTVSIIHTQRHDKDKGIWKITHQMELTPGLWHARIKTKNTEGWSNFSPDHDILIKDQEESTEIDDGVVPPDDLVRAGFGVGAGSKSNSACTMRMLPAVMLVGVSIAMLRL</sequence>
<feature type="domain" description="Ig-like" evidence="4">
    <location>
        <begin position="258"/>
        <end position="350"/>
    </location>
</feature>
<dbReference type="GO" id="GO:0030424">
    <property type="term" value="C:axon"/>
    <property type="evidence" value="ECO:0007669"/>
    <property type="project" value="TreeGrafter"/>
</dbReference>
<feature type="compositionally biased region" description="Acidic residues" evidence="2">
    <location>
        <begin position="38"/>
        <end position="52"/>
    </location>
</feature>
<feature type="chain" id="PRO_5044642603" evidence="3">
    <location>
        <begin position="26"/>
        <end position="505"/>
    </location>
</feature>
<dbReference type="RefSeq" id="XP_023164666.2">
    <property type="nucleotide sequence ID" value="XM_023308898.2"/>
</dbReference>
<dbReference type="InterPro" id="IPR036179">
    <property type="entry name" value="Ig-like_dom_sf"/>
</dbReference>
<feature type="region of interest" description="Disordered" evidence="2">
    <location>
        <begin position="33"/>
        <end position="58"/>
    </location>
</feature>
<name>A0A6J2SYJ4_DROHY</name>
<dbReference type="GO" id="GO:0005886">
    <property type="term" value="C:plasma membrane"/>
    <property type="evidence" value="ECO:0007669"/>
    <property type="project" value="TreeGrafter"/>
</dbReference>
<dbReference type="RefSeq" id="XP_030081261.1">
    <property type="nucleotide sequence ID" value="XM_030225401.1"/>
</dbReference>
<keyword evidence="5" id="KW-1185">Reference proteome</keyword>
<dbReference type="OrthoDB" id="6159398at2759"/>
<reference evidence="6 7" key="1">
    <citation type="submission" date="2025-04" db="UniProtKB">
        <authorList>
            <consortium name="RefSeq"/>
        </authorList>
    </citation>
    <scope>IDENTIFICATION</scope>
    <source>
        <strain evidence="6 7">15085-1641.00</strain>
        <tissue evidence="6 7">Whole body</tissue>
    </source>
</reference>